<keyword evidence="2" id="KW-1185">Reference proteome</keyword>
<dbReference type="EMBL" id="VLLB01000001">
    <property type="protein sequence ID" value="TWI69491.1"/>
    <property type="molecule type" value="Genomic_DNA"/>
</dbReference>
<dbReference type="RefSeq" id="WP_145647249.1">
    <property type="nucleotide sequence ID" value="NZ_VLLB01000001.1"/>
</dbReference>
<gene>
    <name evidence="1" type="ORF">IP91_00560</name>
</gene>
<evidence type="ECO:0000313" key="2">
    <source>
        <dbReference type="Proteomes" id="UP000318431"/>
    </source>
</evidence>
<name>A0A562RKF2_9BURK</name>
<accession>A0A562RKF2</accession>
<evidence type="ECO:0000313" key="1">
    <source>
        <dbReference type="EMBL" id="TWI69491.1"/>
    </source>
</evidence>
<comment type="caution">
    <text evidence="1">The sequence shown here is derived from an EMBL/GenBank/DDBJ whole genome shotgun (WGS) entry which is preliminary data.</text>
</comment>
<dbReference type="OrthoDB" id="8482194at2"/>
<proteinExistence type="predicted"/>
<reference evidence="1 2" key="1">
    <citation type="journal article" date="2015" name="Stand. Genomic Sci.">
        <title>Genomic Encyclopedia of Bacterial and Archaeal Type Strains, Phase III: the genomes of soil and plant-associated and newly described type strains.</title>
        <authorList>
            <person name="Whitman W.B."/>
            <person name="Woyke T."/>
            <person name="Klenk H.P."/>
            <person name="Zhou Y."/>
            <person name="Lilburn T.G."/>
            <person name="Beck B.J."/>
            <person name="De Vos P."/>
            <person name="Vandamme P."/>
            <person name="Eisen J.A."/>
            <person name="Garrity G."/>
            <person name="Hugenholtz P."/>
            <person name="Kyrpides N.C."/>
        </authorList>
    </citation>
    <scope>NUCLEOTIDE SEQUENCE [LARGE SCALE GENOMIC DNA]</scope>
    <source>
        <strain evidence="1 2">CGMCC 1.10822</strain>
    </source>
</reference>
<protein>
    <submittedName>
        <fullName evidence="1">Uncharacterized protein</fullName>
    </submittedName>
</protein>
<dbReference type="AlphaFoldDB" id="A0A562RKF2"/>
<sequence length="381" mass="40465">MKPSPQCSPACTSTHDHGRRRALAIGRDWLIASVPLLSPGVATLVYAQPPSQGDWRYCHKCHAMFFSGFPAKGVCKAGGAHEAMGFNFVLPHDVPETGTAQSKWRFCQKCNGMFFDGFPGKGICAAGGPHVPAGYVFTLPHSAPESPTAQASWRFCQKCMLMFFDGFPDKGVCGAGGGHQAAGLTFVLAHTTNYPVKVQNLALQAPRLQQMVNVMWDNAGRALVASTMERVLKNRGVAPGVNIRTPHASIGAVNASARQIGPNLFAVDLEAPGNNILFKTTTPTVLGSYADPEFRVGFRMTLRFEMMVRNALPPVAVTVIEARVHDASIAGANAVGTIVETVGDFVTGGGFSRDITQQINTNGDVRVGLGQAISAALDKVG</sequence>
<dbReference type="Proteomes" id="UP000318431">
    <property type="component" value="Unassembled WGS sequence"/>
</dbReference>
<organism evidence="1 2">
    <name type="scientific">Pseudoduganella lurida</name>
    <dbReference type="NCBI Taxonomy" id="1036180"/>
    <lineage>
        <taxon>Bacteria</taxon>
        <taxon>Pseudomonadati</taxon>
        <taxon>Pseudomonadota</taxon>
        <taxon>Betaproteobacteria</taxon>
        <taxon>Burkholderiales</taxon>
        <taxon>Oxalobacteraceae</taxon>
        <taxon>Telluria group</taxon>
        <taxon>Pseudoduganella</taxon>
    </lineage>
</organism>